<comment type="caution">
    <text evidence="1">The sequence shown here is derived from an EMBL/GenBank/DDBJ whole genome shotgun (WGS) entry which is preliminary data.</text>
</comment>
<dbReference type="AlphaFoldDB" id="A0A3M5N4V2"/>
<sequence>AAVSQLRGFVYREKRKERTPDDGFDRLIQCGQADDSAVYHLRSYTSHLHRDGTVEYLREGRAGVIDRGDFVHVKPGFNDDDELDNYRLAANLVSTKSGDTVRIIGDDQ</sequence>
<feature type="non-terminal residue" evidence="1">
    <location>
        <position position="1"/>
    </location>
</feature>
<accession>A0A3M5N4V2</accession>
<dbReference type="EMBL" id="RBTL01000163">
    <property type="protein sequence ID" value="RMT67421.1"/>
    <property type="molecule type" value="Genomic_DNA"/>
</dbReference>
<evidence type="ECO:0000313" key="2">
    <source>
        <dbReference type="Proteomes" id="UP000282636"/>
    </source>
</evidence>
<gene>
    <name evidence="1" type="ORF">ALP44_05289</name>
</gene>
<dbReference type="Proteomes" id="UP000282636">
    <property type="component" value="Unassembled WGS sequence"/>
</dbReference>
<proteinExistence type="predicted"/>
<evidence type="ECO:0000313" key="1">
    <source>
        <dbReference type="EMBL" id="RMT67421.1"/>
    </source>
</evidence>
<organism evidence="1 2">
    <name type="scientific">Pseudomonas syringae pv. theae</name>
    <dbReference type="NCBI Taxonomy" id="103985"/>
    <lineage>
        <taxon>Bacteria</taxon>
        <taxon>Pseudomonadati</taxon>
        <taxon>Pseudomonadota</taxon>
        <taxon>Gammaproteobacteria</taxon>
        <taxon>Pseudomonadales</taxon>
        <taxon>Pseudomonadaceae</taxon>
        <taxon>Pseudomonas</taxon>
        <taxon>Pseudomonas syringae</taxon>
    </lineage>
</organism>
<feature type="non-terminal residue" evidence="1">
    <location>
        <position position="108"/>
    </location>
</feature>
<reference evidence="1 2" key="1">
    <citation type="submission" date="2018-08" db="EMBL/GenBank/DDBJ databases">
        <title>Recombination of ecologically and evolutionarily significant loci maintains genetic cohesion in the Pseudomonas syringae species complex.</title>
        <authorList>
            <person name="Dillon M."/>
            <person name="Thakur S."/>
            <person name="Almeida R.N.D."/>
            <person name="Weir B.S."/>
            <person name="Guttman D.S."/>
        </authorList>
    </citation>
    <scope>NUCLEOTIDE SEQUENCE [LARGE SCALE GENOMIC DNA]</scope>
    <source>
        <strain evidence="1 2">ICMP 3934</strain>
    </source>
</reference>
<protein>
    <submittedName>
        <fullName evidence="1">Putative relaxase/mobilization nuclease MobA</fullName>
    </submittedName>
</protein>
<name>A0A3M5N4V2_PSESX</name>